<dbReference type="Proteomes" id="UP000230233">
    <property type="component" value="Chromosome II"/>
</dbReference>
<accession>A0A2G5VAG6</accession>
<evidence type="ECO:0000313" key="1">
    <source>
        <dbReference type="EMBL" id="PIC48775.1"/>
    </source>
</evidence>
<gene>
    <name evidence="1" type="primary">Cnig_chr_II.g7629</name>
    <name evidence="1" type="ORF">B9Z55_007629</name>
</gene>
<name>A0A2G5VAG6_9PELO</name>
<organism evidence="1 2">
    <name type="scientific">Caenorhabditis nigoni</name>
    <dbReference type="NCBI Taxonomy" id="1611254"/>
    <lineage>
        <taxon>Eukaryota</taxon>
        <taxon>Metazoa</taxon>
        <taxon>Ecdysozoa</taxon>
        <taxon>Nematoda</taxon>
        <taxon>Chromadorea</taxon>
        <taxon>Rhabditida</taxon>
        <taxon>Rhabditina</taxon>
        <taxon>Rhabditomorpha</taxon>
        <taxon>Rhabditoidea</taxon>
        <taxon>Rhabditidae</taxon>
        <taxon>Peloderinae</taxon>
        <taxon>Caenorhabditis</taxon>
    </lineage>
</organism>
<protein>
    <submittedName>
        <fullName evidence="1">Uncharacterized protein</fullName>
    </submittedName>
</protein>
<reference evidence="2" key="1">
    <citation type="submission" date="2017-10" db="EMBL/GenBank/DDBJ databases">
        <title>Rapid genome shrinkage in a self-fertile nematode reveals novel sperm competition proteins.</title>
        <authorList>
            <person name="Yin D."/>
            <person name="Schwarz E.M."/>
            <person name="Thomas C.G."/>
            <person name="Felde R.L."/>
            <person name="Korf I.F."/>
            <person name="Cutter A.D."/>
            <person name="Schartner C.M."/>
            <person name="Ralston E.J."/>
            <person name="Meyer B.J."/>
            <person name="Haag E.S."/>
        </authorList>
    </citation>
    <scope>NUCLEOTIDE SEQUENCE [LARGE SCALE GENOMIC DNA]</scope>
    <source>
        <strain evidence="2">JU1422</strain>
    </source>
</reference>
<proteinExistence type="predicted"/>
<dbReference type="EMBL" id="PDUG01000002">
    <property type="protein sequence ID" value="PIC48775.1"/>
    <property type="molecule type" value="Genomic_DNA"/>
</dbReference>
<comment type="caution">
    <text evidence="1">The sequence shown here is derived from an EMBL/GenBank/DDBJ whole genome shotgun (WGS) entry which is preliminary data.</text>
</comment>
<evidence type="ECO:0000313" key="2">
    <source>
        <dbReference type="Proteomes" id="UP000230233"/>
    </source>
</evidence>
<sequence length="94" mass="10943">MRENQPLSIETFNLSSDELLHIAQNQNRALEKRVQNLGKVNKKSKTSVEWLKADYRTRSHGQRCYKDRETVPTTLNFEGVLKLDFDGFLVNFVS</sequence>
<keyword evidence="2" id="KW-1185">Reference proteome</keyword>
<dbReference type="AlphaFoldDB" id="A0A2G5VAG6"/>